<evidence type="ECO:0000313" key="8">
    <source>
        <dbReference type="EMBL" id="PMD30953.1"/>
    </source>
</evidence>
<comment type="subcellular location">
    <subcellularLocation>
        <location evidence="1">Membrane</location>
        <topology evidence="1">Multi-pass membrane protein</topology>
    </subcellularLocation>
</comment>
<dbReference type="OrthoDB" id="5329176at2759"/>
<evidence type="ECO:0000259" key="7">
    <source>
        <dbReference type="Pfam" id="PF20684"/>
    </source>
</evidence>
<dbReference type="EMBL" id="KZ613964">
    <property type="protein sequence ID" value="PMD30953.1"/>
    <property type="molecule type" value="Genomic_DNA"/>
</dbReference>
<feature type="transmembrane region" description="Helical" evidence="6">
    <location>
        <begin position="257"/>
        <end position="276"/>
    </location>
</feature>
<evidence type="ECO:0000256" key="1">
    <source>
        <dbReference type="ARBA" id="ARBA00004141"/>
    </source>
</evidence>
<dbReference type="AlphaFoldDB" id="A0A2J6QXH0"/>
<dbReference type="STRING" id="1149755.A0A2J6QXH0"/>
<evidence type="ECO:0000256" key="5">
    <source>
        <dbReference type="ARBA" id="ARBA00038359"/>
    </source>
</evidence>
<dbReference type="GO" id="GO:0016020">
    <property type="term" value="C:membrane"/>
    <property type="evidence" value="ECO:0007669"/>
    <property type="project" value="UniProtKB-SubCell"/>
</dbReference>
<dbReference type="PANTHER" id="PTHR33048:SF129">
    <property type="entry name" value="INTEGRAL MEMBRANE PROTEIN-RELATED"/>
    <property type="match status" value="1"/>
</dbReference>
<organism evidence="8 9">
    <name type="scientific">Hyaloscypha variabilis (strain UAMH 11265 / GT02V1 / F)</name>
    <name type="common">Meliniomyces variabilis</name>
    <dbReference type="NCBI Taxonomy" id="1149755"/>
    <lineage>
        <taxon>Eukaryota</taxon>
        <taxon>Fungi</taxon>
        <taxon>Dikarya</taxon>
        <taxon>Ascomycota</taxon>
        <taxon>Pezizomycotina</taxon>
        <taxon>Leotiomycetes</taxon>
        <taxon>Helotiales</taxon>
        <taxon>Hyaloscyphaceae</taxon>
        <taxon>Hyaloscypha</taxon>
        <taxon>Hyaloscypha variabilis</taxon>
    </lineage>
</organism>
<name>A0A2J6QXH0_HYAVF</name>
<evidence type="ECO:0000313" key="9">
    <source>
        <dbReference type="Proteomes" id="UP000235786"/>
    </source>
</evidence>
<protein>
    <recommendedName>
        <fullName evidence="7">Rhodopsin domain-containing protein</fullName>
    </recommendedName>
</protein>
<evidence type="ECO:0000256" key="4">
    <source>
        <dbReference type="ARBA" id="ARBA00023136"/>
    </source>
</evidence>
<accession>A0A2J6QXH0</accession>
<dbReference type="InterPro" id="IPR049326">
    <property type="entry name" value="Rhodopsin_dom_fungi"/>
</dbReference>
<evidence type="ECO:0000256" key="3">
    <source>
        <dbReference type="ARBA" id="ARBA00022989"/>
    </source>
</evidence>
<evidence type="ECO:0000256" key="2">
    <source>
        <dbReference type="ARBA" id="ARBA00022692"/>
    </source>
</evidence>
<feature type="domain" description="Rhodopsin" evidence="7">
    <location>
        <begin position="43"/>
        <end position="284"/>
    </location>
</feature>
<comment type="similarity">
    <text evidence="5">Belongs to the SAT4 family.</text>
</comment>
<gene>
    <name evidence="8" type="ORF">L207DRAFT_195936</name>
</gene>
<feature type="transmembrane region" description="Helical" evidence="6">
    <location>
        <begin position="220"/>
        <end position="237"/>
    </location>
</feature>
<keyword evidence="9" id="KW-1185">Reference proteome</keyword>
<dbReference type="PANTHER" id="PTHR33048">
    <property type="entry name" value="PTH11-LIKE INTEGRAL MEMBRANE PROTEIN (AFU_ORTHOLOGUE AFUA_5G11245)"/>
    <property type="match status" value="1"/>
</dbReference>
<evidence type="ECO:0000256" key="6">
    <source>
        <dbReference type="SAM" id="Phobius"/>
    </source>
</evidence>
<keyword evidence="3 6" id="KW-1133">Transmembrane helix</keyword>
<reference evidence="8 9" key="1">
    <citation type="submission" date="2016-04" db="EMBL/GenBank/DDBJ databases">
        <title>A degradative enzymes factory behind the ericoid mycorrhizal symbiosis.</title>
        <authorList>
            <consortium name="DOE Joint Genome Institute"/>
            <person name="Martino E."/>
            <person name="Morin E."/>
            <person name="Grelet G."/>
            <person name="Kuo A."/>
            <person name="Kohler A."/>
            <person name="Daghino S."/>
            <person name="Barry K."/>
            <person name="Choi C."/>
            <person name="Cichocki N."/>
            <person name="Clum A."/>
            <person name="Copeland A."/>
            <person name="Hainaut M."/>
            <person name="Haridas S."/>
            <person name="Labutti K."/>
            <person name="Lindquist E."/>
            <person name="Lipzen A."/>
            <person name="Khouja H.-R."/>
            <person name="Murat C."/>
            <person name="Ohm R."/>
            <person name="Olson A."/>
            <person name="Spatafora J."/>
            <person name="Veneault-Fourrey C."/>
            <person name="Henrissat B."/>
            <person name="Grigoriev I."/>
            <person name="Martin F."/>
            <person name="Perotto S."/>
        </authorList>
    </citation>
    <scope>NUCLEOTIDE SEQUENCE [LARGE SCALE GENOMIC DNA]</scope>
    <source>
        <strain evidence="8 9">F</strain>
    </source>
</reference>
<keyword evidence="2 6" id="KW-0812">Transmembrane</keyword>
<feature type="transmembrane region" description="Helical" evidence="6">
    <location>
        <begin position="59"/>
        <end position="85"/>
    </location>
</feature>
<feature type="transmembrane region" description="Helical" evidence="6">
    <location>
        <begin position="26"/>
        <end position="47"/>
    </location>
</feature>
<proteinExistence type="inferred from homology"/>
<sequence>MYVSIQTVESWPAPNYIDPETRGNSILIINSILYTLVVGVVGLRIFTRTCISRSFGADDAFILVAMVPTTVFVIVMLIAQVKLGWNRHAWDVRPSTVAIGEKLSLTSQILFAVASISTRISMLLLTRRILVTGYEKLKKFISFLMVWMATNCLIFCFVVVFQCKPISAYWTLSFVPQHCINERIHLVIQGTFNILYDFCVVLIPIPIVLHLNLPLRQRIIVAHLFGMGFIVCFAGVVRTYYMYKVTEGYHDVTWDAYPVWLGTAIELYLGIVCTSAPPTKPFFARYVPRLLSTTRSQNVTYNSSQNNTFNPIRSISSGDQEDSLGMEFDQLSKTKSQIHKTVEIEISRSWLDTSRNPGSFEGASVGKFTC</sequence>
<feature type="transmembrane region" description="Helical" evidence="6">
    <location>
        <begin position="105"/>
        <end position="125"/>
    </location>
</feature>
<feature type="transmembrane region" description="Helical" evidence="6">
    <location>
        <begin position="137"/>
        <end position="161"/>
    </location>
</feature>
<feature type="transmembrane region" description="Helical" evidence="6">
    <location>
        <begin position="194"/>
        <end position="213"/>
    </location>
</feature>
<dbReference type="Proteomes" id="UP000235786">
    <property type="component" value="Unassembled WGS sequence"/>
</dbReference>
<dbReference type="Pfam" id="PF20684">
    <property type="entry name" value="Fung_rhodopsin"/>
    <property type="match status" value="1"/>
</dbReference>
<dbReference type="InterPro" id="IPR052337">
    <property type="entry name" value="SAT4-like"/>
</dbReference>
<keyword evidence="4 6" id="KW-0472">Membrane</keyword>